<dbReference type="RefSeq" id="WP_005435106.1">
    <property type="nucleotide sequence ID" value="NZ_JH815516.1"/>
</dbReference>
<dbReference type="PATRIC" id="fig|742823.3.peg.1196"/>
<evidence type="ECO:0000313" key="3">
    <source>
        <dbReference type="Proteomes" id="UP000005835"/>
    </source>
</evidence>
<dbReference type="Pfam" id="PF13384">
    <property type="entry name" value="HTH_23"/>
    <property type="match status" value="1"/>
</dbReference>
<keyword evidence="3" id="KW-1185">Reference proteome</keyword>
<accession>K1JWT5</accession>
<gene>
    <name evidence="2" type="ORF">HMPREF9465_01203</name>
</gene>
<dbReference type="eggNOG" id="COG3335">
    <property type="taxonomic scope" value="Bacteria"/>
</dbReference>
<dbReference type="Gene3D" id="1.10.10.10">
    <property type="entry name" value="Winged helix-like DNA-binding domain superfamily/Winged helix DNA-binding domain"/>
    <property type="match status" value="1"/>
</dbReference>
<name>K1JWT5_9BURK</name>
<sequence length="156" mass="18121">MMTDANSLDGRKLSLSAQKALRQRVIEADKKGIKRTQIAKTFGMSRQWVWKVLRAFEKHGEEAAIAGHSRGPKPETSDKMRRLSRQEEAKLMAWIIDSNPSQLKFPWAVWTRKAVRDLIRREFGKEIAIRTISAYMKRWNMTLGIATRSCRCWQMA</sequence>
<proteinExistence type="predicted"/>
<evidence type="ECO:0000259" key="1">
    <source>
        <dbReference type="Pfam" id="PF13592"/>
    </source>
</evidence>
<dbReference type="InterPro" id="IPR009057">
    <property type="entry name" value="Homeodomain-like_sf"/>
</dbReference>
<dbReference type="SUPFAM" id="SSF46689">
    <property type="entry name" value="Homeodomain-like"/>
    <property type="match status" value="1"/>
</dbReference>
<dbReference type="HOGENOM" id="CLU_056788_4_0_4"/>
<protein>
    <recommendedName>
        <fullName evidence="1">Winged helix-turn helix domain-containing protein</fullName>
    </recommendedName>
</protein>
<dbReference type="Pfam" id="PF13592">
    <property type="entry name" value="HTH_33"/>
    <property type="match status" value="1"/>
</dbReference>
<dbReference type="InterPro" id="IPR025959">
    <property type="entry name" value="Winged_HTH_dom"/>
</dbReference>
<dbReference type="EMBL" id="ADMG01000031">
    <property type="protein sequence ID" value="EKB31098.1"/>
    <property type="molecule type" value="Genomic_DNA"/>
</dbReference>
<organism evidence="2 3">
    <name type="scientific">Sutterella wadsworthensis 2_1_59BFAA</name>
    <dbReference type="NCBI Taxonomy" id="742823"/>
    <lineage>
        <taxon>Bacteria</taxon>
        <taxon>Pseudomonadati</taxon>
        <taxon>Pseudomonadota</taxon>
        <taxon>Betaproteobacteria</taxon>
        <taxon>Burkholderiales</taxon>
        <taxon>Sutterellaceae</taxon>
        <taxon>Sutterella</taxon>
    </lineage>
</organism>
<feature type="domain" description="Winged helix-turn helix" evidence="1">
    <location>
        <begin position="109"/>
        <end position="143"/>
    </location>
</feature>
<evidence type="ECO:0000313" key="2">
    <source>
        <dbReference type="EMBL" id="EKB31098.1"/>
    </source>
</evidence>
<reference evidence="2 3" key="1">
    <citation type="submission" date="2012-05" db="EMBL/GenBank/DDBJ databases">
        <title>The Genome Sequence of Sutterella wadsworthensis 2_1_59BFAA.</title>
        <authorList>
            <consortium name="The Broad Institute Genome Sequencing Platform"/>
            <person name="Earl A."/>
            <person name="Ward D."/>
            <person name="Feldgarden M."/>
            <person name="Gevers D."/>
            <person name="Daigneault M."/>
            <person name="Strauss J."/>
            <person name="Allen-Vercoe E."/>
            <person name="Walker B."/>
            <person name="Young S.K."/>
            <person name="Zeng Q."/>
            <person name="Gargeya S."/>
            <person name="Fitzgerald M."/>
            <person name="Haas B."/>
            <person name="Abouelleil A."/>
            <person name="Alvarado L."/>
            <person name="Arachchi H.M."/>
            <person name="Berlin A.M."/>
            <person name="Chapman S.B."/>
            <person name="Goldberg J."/>
            <person name="Griggs A."/>
            <person name="Gujja S."/>
            <person name="Hansen M."/>
            <person name="Howarth C."/>
            <person name="Imamovic A."/>
            <person name="Larimer J."/>
            <person name="McCowen C."/>
            <person name="Montmayeur A."/>
            <person name="Murphy C."/>
            <person name="Neiman D."/>
            <person name="Pearson M."/>
            <person name="Priest M."/>
            <person name="Roberts A."/>
            <person name="Saif S."/>
            <person name="Shea T."/>
            <person name="Sisk P."/>
            <person name="Sykes S."/>
            <person name="Wortman J."/>
            <person name="Nusbaum C."/>
            <person name="Birren B."/>
        </authorList>
    </citation>
    <scope>NUCLEOTIDE SEQUENCE [LARGE SCALE GENOMIC DNA]</scope>
    <source>
        <strain evidence="2 3">2_1_59BFAA</strain>
    </source>
</reference>
<dbReference type="AlphaFoldDB" id="K1JWT5"/>
<dbReference type="OrthoDB" id="9772604at2"/>
<dbReference type="InterPro" id="IPR036388">
    <property type="entry name" value="WH-like_DNA-bd_sf"/>
</dbReference>
<dbReference type="Proteomes" id="UP000005835">
    <property type="component" value="Unassembled WGS sequence"/>
</dbReference>
<comment type="caution">
    <text evidence="2">The sequence shown here is derived from an EMBL/GenBank/DDBJ whole genome shotgun (WGS) entry which is preliminary data.</text>
</comment>